<dbReference type="STRING" id="535722.E4USZ2"/>
<dbReference type="RefSeq" id="XP_003173435.1">
    <property type="nucleotide sequence ID" value="XM_003173387.1"/>
</dbReference>
<feature type="compositionally biased region" description="Polar residues" evidence="1">
    <location>
        <begin position="802"/>
        <end position="814"/>
    </location>
</feature>
<dbReference type="OMA" id="SADWQQW"/>
<proteinExistence type="predicted"/>
<gene>
    <name evidence="2" type="ORF">MGYG_03610</name>
</gene>
<dbReference type="OrthoDB" id="4173373at2759"/>
<feature type="region of interest" description="Disordered" evidence="1">
    <location>
        <begin position="280"/>
        <end position="316"/>
    </location>
</feature>
<feature type="compositionally biased region" description="Low complexity" evidence="1">
    <location>
        <begin position="482"/>
        <end position="498"/>
    </location>
</feature>
<keyword evidence="3" id="KW-1185">Reference proteome</keyword>
<dbReference type="Proteomes" id="UP000002669">
    <property type="component" value="Unassembled WGS sequence"/>
</dbReference>
<protein>
    <submittedName>
        <fullName evidence="2">Uncharacterized protein</fullName>
    </submittedName>
</protein>
<dbReference type="GeneID" id="10028714"/>
<feature type="region of interest" description="Disordered" evidence="1">
    <location>
        <begin position="53"/>
        <end position="258"/>
    </location>
</feature>
<feature type="compositionally biased region" description="Polar residues" evidence="1">
    <location>
        <begin position="101"/>
        <end position="124"/>
    </location>
</feature>
<feature type="compositionally biased region" description="Basic and acidic residues" evidence="1">
    <location>
        <begin position="292"/>
        <end position="304"/>
    </location>
</feature>
<feature type="compositionally biased region" description="Polar residues" evidence="1">
    <location>
        <begin position="718"/>
        <end position="734"/>
    </location>
</feature>
<feature type="compositionally biased region" description="Basic and acidic residues" evidence="1">
    <location>
        <begin position="203"/>
        <end position="216"/>
    </location>
</feature>
<feature type="compositionally biased region" description="Basic and acidic residues" evidence="1">
    <location>
        <begin position="542"/>
        <end position="551"/>
    </location>
</feature>
<name>E4USZ2_ARTGP</name>
<evidence type="ECO:0000313" key="2">
    <source>
        <dbReference type="EMBL" id="EFR00605.1"/>
    </source>
</evidence>
<feature type="compositionally biased region" description="Polar residues" evidence="1">
    <location>
        <begin position="776"/>
        <end position="785"/>
    </location>
</feature>
<dbReference type="HOGENOM" id="CLU_007280_0_0_1"/>
<evidence type="ECO:0000313" key="3">
    <source>
        <dbReference type="Proteomes" id="UP000002669"/>
    </source>
</evidence>
<feature type="region of interest" description="Disordered" evidence="1">
    <location>
        <begin position="1"/>
        <end position="24"/>
    </location>
</feature>
<dbReference type="eggNOG" id="ENOG502SE9M">
    <property type="taxonomic scope" value="Eukaryota"/>
</dbReference>
<feature type="region of interest" description="Disordered" evidence="1">
    <location>
        <begin position="542"/>
        <end position="608"/>
    </location>
</feature>
<dbReference type="InParanoid" id="E4USZ2"/>
<feature type="compositionally biased region" description="Low complexity" evidence="1">
    <location>
        <begin position="154"/>
        <end position="167"/>
    </location>
</feature>
<feature type="compositionally biased region" description="Polar residues" evidence="1">
    <location>
        <begin position="249"/>
        <end position="258"/>
    </location>
</feature>
<sequence length="912" mass="101137">MLSSNSSANNRVRRSKSSASVQNRRLAASDVFNSELAQLQALAAASLAMRRHDNRPSSSLSSSKKQCDHSSSIDGGYQQSLSRFSDTRNESESYCRAAVTEPTTLPQTTEDSGTMDQNRPNPSLVSPRPSSYRRLRKSKSMFTSSHESEHSPHRSNNNRSTSSGTSRLSRRTLRRSLSLFRGDSESKSPQANRAKANTLPIELAREQFERSMEQKRVANGLESAVTHRPRQDPKPFKKSMRSNGADGGSTPSRYTSTGIHCGSKGRFFSFSIKNSIRRIFGRRPSGTQGESLEQRGTQRDHDSSDVGSSEDSYIDDSSDYAKYREQLMSQNAANAAPSVRSMKSSSSMATFNSRVTSWTDSTAGNTLTMKQFPPLTRQGLDIIREDSDMYTPTPSPGRHHHDGYSIFRQPRDNTVDIDSQRIFSALMRNIDETKNSRQANQASRARSKARSTRVPSVNDSPLTIRAVKQSPRAPSVRHSRSTSKASQSSRSLFSVRSSHTVKLTPQEIARKNEMISKKRSDQTIRSLDLNIVSGSALVQNKSADEWQKEQSECQDDTGSVIISRHPRDGDTPLSPSVYSRTTEVRSPYGLDLDTSDSDGEEPGTATIIDSRRLPYPPRRASQATRGASSDWKTWMNSQMDLIDAAARSASLANPEYTFHGHYREDTQINEPSPEELQYSLLARNTQASHEVINFNSTTKAKSTNGESKENIAEALPIPSSNFSRPLRSSPNGKLSACSTVIRKPSITTSTTHQSFTPLICDSEMTPSPLSVRARSISRTPTTASVPSLLYNKTRPAGDNGLQEDSSLLSGNQSPRGRYEQSISPICPGDSKNLLQEIQFNSVRPRRERTKGTKENKWDSASYRQSERPNYASKLNGLHSTISTKRMVDIFLSERSQPPRRNADDGTPEPAFL</sequence>
<feature type="compositionally biased region" description="Low complexity" evidence="1">
    <location>
        <begin position="57"/>
        <end position="72"/>
    </location>
</feature>
<evidence type="ECO:0000256" key="1">
    <source>
        <dbReference type="SAM" id="MobiDB-lite"/>
    </source>
</evidence>
<feature type="compositionally biased region" description="Low complexity" evidence="1">
    <location>
        <begin position="1"/>
        <end position="10"/>
    </location>
</feature>
<feature type="region of interest" description="Disordered" evidence="1">
    <location>
        <begin position="770"/>
        <end position="864"/>
    </location>
</feature>
<dbReference type="EMBL" id="DS989824">
    <property type="protein sequence ID" value="EFR00605.1"/>
    <property type="molecule type" value="Genomic_DNA"/>
</dbReference>
<reference evidence="3" key="1">
    <citation type="journal article" date="2012" name="MBio">
        <title>Comparative genome analysis of Trichophyton rubrum and related dermatophytes reveals candidate genes involved in infection.</title>
        <authorList>
            <person name="Martinez D.A."/>
            <person name="Oliver B.G."/>
            <person name="Graeser Y."/>
            <person name="Goldberg J.M."/>
            <person name="Li W."/>
            <person name="Martinez-Rossi N.M."/>
            <person name="Monod M."/>
            <person name="Shelest E."/>
            <person name="Barton R.C."/>
            <person name="Birch E."/>
            <person name="Brakhage A.A."/>
            <person name="Chen Z."/>
            <person name="Gurr S.J."/>
            <person name="Heiman D."/>
            <person name="Heitman J."/>
            <person name="Kosti I."/>
            <person name="Rossi A."/>
            <person name="Saif S."/>
            <person name="Samalova M."/>
            <person name="Saunders C.W."/>
            <person name="Shea T."/>
            <person name="Summerbell R.C."/>
            <person name="Xu J."/>
            <person name="Young S."/>
            <person name="Zeng Q."/>
            <person name="Birren B.W."/>
            <person name="Cuomo C.A."/>
            <person name="White T.C."/>
        </authorList>
    </citation>
    <scope>NUCLEOTIDE SEQUENCE [LARGE SCALE GENOMIC DNA]</scope>
    <source>
        <strain evidence="3">ATCC MYA-4604 / CBS 118893</strain>
    </source>
</reference>
<feature type="region of interest" description="Disordered" evidence="1">
    <location>
        <begin position="891"/>
        <end position="912"/>
    </location>
</feature>
<feature type="compositionally biased region" description="Polar residues" evidence="1">
    <location>
        <begin position="832"/>
        <end position="841"/>
    </location>
</feature>
<dbReference type="VEuPathDB" id="FungiDB:MGYG_03610"/>
<organism evidence="3">
    <name type="scientific">Arthroderma gypseum (strain ATCC MYA-4604 / CBS 118893)</name>
    <name type="common">Microsporum gypseum</name>
    <dbReference type="NCBI Taxonomy" id="535722"/>
    <lineage>
        <taxon>Eukaryota</taxon>
        <taxon>Fungi</taxon>
        <taxon>Dikarya</taxon>
        <taxon>Ascomycota</taxon>
        <taxon>Pezizomycotina</taxon>
        <taxon>Eurotiomycetes</taxon>
        <taxon>Eurotiomycetidae</taxon>
        <taxon>Onygenales</taxon>
        <taxon>Arthrodermataceae</taxon>
        <taxon>Nannizzia</taxon>
    </lineage>
</organism>
<feature type="region of interest" description="Disordered" evidence="1">
    <location>
        <begin position="433"/>
        <end position="506"/>
    </location>
</feature>
<accession>E4USZ2</accession>
<feature type="region of interest" description="Disordered" evidence="1">
    <location>
        <begin position="714"/>
        <end position="734"/>
    </location>
</feature>
<dbReference type="AlphaFoldDB" id="E4USZ2"/>